<accession>A0A5C6LJR1</accession>
<dbReference type="AlphaFoldDB" id="A0A5C6LJR1"/>
<evidence type="ECO:0000256" key="2">
    <source>
        <dbReference type="ARBA" id="ARBA00022692"/>
    </source>
</evidence>
<evidence type="ECO:0000256" key="3">
    <source>
        <dbReference type="ARBA" id="ARBA00022989"/>
    </source>
</evidence>
<dbReference type="GO" id="GO:0030416">
    <property type="term" value="P:methylamine metabolic process"/>
    <property type="evidence" value="ECO:0007669"/>
    <property type="project" value="InterPro"/>
</dbReference>
<comment type="subcellular location">
    <subcellularLocation>
        <location evidence="1">Membrane</location>
        <topology evidence="1">Multi-pass membrane protein</topology>
    </subcellularLocation>
</comment>
<feature type="transmembrane region" description="Helical" evidence="5">
    <location>
        <begin position="117"/>
        <end position="135"/>
    </location>
</feature>
<evidence type="ECO:0000313" key="8">
    <source>
        <dbReference type="Proteomes" id="UP000318815"/>
    </source>
</evidence>
<comment type="caution">
    <text evidence="7">The sequence shown here is derived from an EMBL/GenBank/DDBJ whole genome shotgun (WGS) entry which is preliminary data.</text>
</comment>
<keyword evidence="3 5" id="KW-1133">Transmembrane helix</keyword>
<evidence type="ECO:0000256" key="5">
    <source>
        <dbReference type="SAM" id="Phobius"/>
    </source>
</evidence>
<evidence type="ECO:0000259" key="6">
    <source>
        <dbReference type="Pfam" id="PF07291"/>
    </source>
</evidence>
<reference evidence="7 8" key="1">
    <citation type="submission" date="2019-08" db="EMBL/GenBank/DDBJ databases">
        <title>Whole genome sequencing of chitin degrading bacteria Chitinophaga pinensis YS16.</title>
        <authorList>
            <person name="Singh R.P."/>
            <person name="Manchanda G."/>
            <person name="Maurya I.K."/>
            <person name="Joshi N.K."/>
            <person name="Srivastava A.K."/>
        </authorList>
    </citation>
    <scope>NUCLEOTIDE SEQUENCE [LARGE SCALE GENOMIC DNA]</scope>
    <source>
        <strain evidence="7 8">YS-16</strain>
    </source>
</reference>
<protein>
    <recommendedName>
        <fullName evidence="6">Methylamine utilisation protein MauE domain-containing protein</fullName>
    </recommendedName>
</protein>
<organism evidence="7 8">
    <name type="scientific">Chitinophaga pinensis</name>
    <dbReference type="NCBI Taxonomy" id="79329"/>
    <lineage>
        <taxon>Bacteria</taxon>
        <taxon>Pseudomonadati</taxon>
        <taxon>Bacteroidota</taxon>
        <taxon>Chitinophagia</taxon>
        <taxon>Chitinophagales</taxon>
        <taxon>Chitinophagaceae</taxon>
        <taxon>Chitinophaga</taxon>
    </lineage>
</organism>
<evidence type="ECO:0000256" key="4">
    <source>
        <dbReference type="ARBA" id="ARBA00023136"/>
    </source>
</evidence>
<dbReference type="RefSeq" id="WP_146308198.1">
    <property type="nucleotide sequence ID" value="NZ_VOHS01000067.1"/>
</dbReference>
<name>A0A5C6LJR1_9BACT</name>
<dbReference type="OrthoDB" id="673785at2"/>
<gene>
    <name evidence="7" type="ORF">FEF09_28295</name>
</gene>
<feature type="transmembrane region" description="Helical" evidence="5">
    <location>
        <begin position="74"/>
        <end position="97"/>
    </location>
</feature>
<dbReference type="EMBL" id="VOHS01000067">
    <property type="protein sequence ID" value="TWV92571.1"/>
    <property type="molecule type" value="Genomic_DNA"/>
</dbReference>
<dbReference type="GO" id="GO:0016020">
    <property type="term" value="C:membrane"/>
    <property type="evidence" value="ECO:0007669"/>
    <property type="project" value="UniProtKB-SubCell"/>
</dbReference>
<keyword evidence="2 5" id="KW-0812">Transmembrane</keyword>
<keyword evidence="8" id="KW-1185">Reference proteome</keyword>
<dbReference type="InterPro" id="IPR009908">
    <property type="entry name" value="Methylamine_util_MauE"/>
</dbReference>
<dbReference type="Proteomes" id="UP000318815">
    <property type="component" value="Unassembled WGS sequence"/>
</dbReference>
<evidence type="ECO:0000256" key="1">
    <source>
        <dbReference type="ARBA" id="ARBA00004141"/>
    </source>
</evidence>
<feature type="domain" description="Methylamine utilisation protein MauE" evidence="6">
    <location>
        <begin position="5"/>
        <end position="129"/>
    </location>
</feature>
<dbReference type="Pfam" id="PF07291">
    <property type="entry name" value="MauE"/>
    <property type="match status" value="1"/>
</dbReference>
<proteinExistence type="predicted"/>
<feature type="transmembrane region" description="Helical" evidence="5">
    <location>
        <begin position="49"/>
        <end position="67"/>
    </location>
</feature>
<keyword evidence="4 5" id="KW-0472">Membrane</keyword>
<evidence type="ECO:0000313" key="7">
    <source>
        <dbReference type="EMBL" id="TWV92571.1"/>
    </source>
</evidence>
<sequence length="143" mass="15846">MNWKKAIPFVTSLMLVLLFTYTALDKLANLSIFEYGLKAQVFHSAMIPALKWGIPLAELLIVILLLVPSLNRAGIVAGTLLMLGFTVYILLVLSTVFSKVPCACAGVFRTITWHQQLVLNLIVLIPGMLSTAFIWRGMRARTV</sequence>